<accession>T2JPK4</accession>
<evidence type="ECO:0000313" key="2">
    <source>
        <dbReference type="Proteomes" id="UP000018130"/>
    </source>
</evidence>
<reference evidence="1 2" key="1">
    <citation type="submission" date="2013-01" db="EMBL/GenBank/DDBJ databases">
        <authorList>
            <person name="Bench S."/>
        </authorList>
    </citation>
    <scope>NUCLEOTIDE SEQUENCE [LARGE SCALE GENOMIC DNA]</scope>
    <source>
        <strain evidence="1 2">WH 0402</strain>
    </source>
</reference>
<reference evidence="1 2" key="2">
    <citation type="submission" date="2013-09" db="EMBL/GenBank/DDBJ databases">
        <title>Whole genome comparison of six Crocosphaera watsonii strains with differing phenotypes.</title>
        <authorList>
            <person name="Bench S.R."/>
            <person name="Heller P."/>
            <person name="Frank I."/>
            <person name="Arciniega M."/>
            <person name="Shilova I.N."/>
            <person name="Zehr J.P."/>
        </authorList>
    </citation>
    <scope>NUCLEOTIDE SEQUENCE [LARGE SCALE GENOMIC DNA]</scope>
    <source>
        <strain evidence="1 2">WH 0402</strain>
    </source>
</reference>
<name>T2JPK4_CROWT</name>
<comment type="caution">
    <text evidence="1">The sequence shown here is derived from an EMBL/GenBank/DDBJ whole genome shotgun (WGS) entry which is preliminary data.</text>
</comment>
<evidence type="ECO:0000313" key="1">
    <source>
        <dbReference type="EMBL" id="CCQ67828.1"/>
    </source>
</evidence>
<gene>
    <name evidence="1" type="ORF">CWATWH0402_6328</name>
</gene>
<proteinExistence type="predicted"/>
<dbReference type="Proteomes" id="UP000018130">
    <property type="component" value="Unassembled WGS sequence"/>
</dbReference>
<sequence length="142" mass="16962">MKWRKELANKWRNFRCRIQIRDNLPEVHLIDYLQSDSRKNELVLKAMRGFWLPLAIEETNLYSSYDVIKTYFGAIEQLTSQILYLQQLLRVNYDVEIKPLSFVSITNENPNHAEEDFLTDEEDEFELEPEQNLDCERGNLGF</sequence>
<dbReference type="AlphaFoldDB" id="T2JPK4"/>
<dbReference type="EMBL" id="CAQN01000662">
    <property type="protein sequence ID" value="CCQ67828.1"/>
    <property type="molecule type" value="Genomic_DNA"/>
</dbReference>
<protein>
    <submittedName>
        <fullName evidence="1">Uncharacterized protein</fullName>
    </submittedName>
</protein>
<organism evidence="1 2">
    <name type="scientific">Crocosphaera watsonii WH 0402</name>
    <dbReference type="NCBI Taxonomy" id="1284629"/>
    <lineage>
        <taxon>Bacteria</taxon>
        <taxon>Bacillati</taxon>
        <taxon>Cyanobacteriota</taxon>
        <taxon>Cyanophyceae</taxon>
        <taxon>Oscillatoriophycideae</taxon>
        <taxon>Chroococcales</taxon>
        <taxon>Aphanothecaceae</taxon>
        <taxon>Crocosphaera</taxon>
    </lineage>
</organism>